<dbReference type="InterPro" id="IPR050922">
    <property type="entry name" value="LytR/CpsA/Psr_CW_biosynth"/>
</dbReference>
<evidence type="ECO:0000313" key="4">
    <source>
        <dbReference type="Proteomes" id="UP000178812"/>
    </source>
</evidence>
<comment type="caution">
    <text evidence="3">The sequence shown here is derived from an EMBL/GenBank/DDBJ whole genome shotgun (WGS) entry which is preliminary data.</text>
</comment>
<dbReference type="Proteomes" id="UP000178812">
    <property type="component" value="Unassembled WGS sequence"/>
</dbReference>
<protein>
    <recommendedName>
        <fullName evidence="2">Cell envelope-related transcriptional attenuator domain-containing protein</fullName>
    </recommendedName>
</protein>
<sequence>MEDIKTEVKIFKKVKRVRSKRMMFLSRAKRKILKHVWFVRIALASLVLAVVCLIVLIGVLVFNSLGFGRYTNMLGAFLFTPKDKIESMGGRTNILILGKGGKGHEAPELTDTIIFASISHKGAGITLVSLPRDIWIPQLRAKLNSAYYWGDQKAFGGGLILAKATVEEIVGEPVHYAAVVDFSGLKSVVDLLGSIEVDIENSFVDEKYPISGREGDLCDGDRELKCRYETVSFEKGLGTMDGDTALKFVRSRNAEGDEGDDMARISRQQKVLDAIEKKLFSREVYLSPGRIKGLIALFGEVVETDISDEAGAILARRVLESKNSRGSYVLGEDLLDNPPISKLYDNLYVFVPKAGTWEKVREWIDSLLRGG</sequence>
<name>A0A1F7WTN8_9BACT</name>
<dbReference type="InterPro" id="IPR004474">
    <property type="entry name" value="LytR_CpsA_psr"/>
</dbReference>
<dbReference type="PANTHER" id="PTHR33392">
    <property type="entry name" value="POLYISOPRENYL-TEICHOIC ACID--PEPTIDOGLYCAN TEICHOIC ACID TRANSFERASE TAGU"/>
    <property type="match status" value="1"/>
</dbReference>
<evidence type="ECO:0000259" key="2">
    <source>
        <dbReference type="Pfam" id="PF03816"/>
    </source>
</evidence>
<gene>
    <name evidence="3" type="ORF">A2125_02550</name>
</gene>
<reference evidence="3 4" key="1">
    <citation type="journal article" date="2016" name="Nat. Commun.">
        <title>Thousands of microbial genomes shed light on interconnected biogeochemical processes in an aquifer system.</title>
        <authorList>
            <person name="Anantharaman K."/>
            <person name="Brown C.T."/>
            <person name="Hug L.A."/>
            <person name="Sharon I."/>
            <person name="Castelle C.J."/>
            <person name="Probst A.J."/>
            <person name="Thomas B.C."/>
            <person name="Singh A."/>
            <person name="Wilkins M.J."/>
            <person name="Karaoz U."/>
            <person name="Brodie E.L."/>
            <person name="Williams K.H."/>
            <person name="Hubbard S.S."/>
            <person name="Banfield J.F."/>
        </authorList>
    </citation>
    <scope>NUCLEOTIDE SEQUENCE [LARGE SCALE GENOMIC DNA]</scope>
</reference>
<dbReference type="EMBL" id="MGFM01000017">
    <property type="protein sequence ID" value="OGM05849.1"/>
    <property type="molecule type" value="Genomic_DNA"/>
</dbReference>
<evidence type="ECO:0000313" key="3">
    <source>
        <dbReference type="EMBL" id="OGM05849.1"/>
    </source>
</evidence>
<dbReference type="Gene3D" id="3.40.630.190">
    <property type="entry name" value="LCP protein"/>
    <property type="match status" value="1"/>
</dbReference>
<dbReference type="PANTHER" id="PTHR33392:SF6">
    <property type="entry name" value="POLYISOPRENYL-TEICHOIC ACID--PEPTIDOGLYCAN TEICHOIC ACID TRANSFERASE TAGU"/>
    <property type="match status" value="1"/>
</dbReference>
<feature type="domain" description="Cell envelope-related transcriptional attenuator" evidence="2">
    <location>
        <begin position="110"/>
        <end position="279"/>
    </location>
</feature>
<accession>A0A1F7WTN8</accession>
<proteinExistence type="inferred from homology"/>
<dbReference type="AlphaFoldDB" id="A0A1F7WTN8"/>
<dbReference type="Pfam" id="PF03816">
    <property type="entry name" value="LytR_cpsA_psr"/>
    <property type="match status" value="1"/>
</dbReference>
<evidence type="ECO:0000256" key="1">
    <source>
        <dbReference type="ARBA" id="ARBA00006068"/>
    </source>
</evidence>
<comment type="similarity">
    <text evidence="1">Belongs to the LytR/CpsA/Psr (LCP) family.</text>
</comment>
<organism evidence="3 4">
    <name type="scientific">Candidatus Woesebacteria bacterium GWB1_43_5</name>
    <dbReference type="NCBI Taxonomy" id="1802474"/>
    <lineage>
        <taxon>Bacteria</taxon>
        <taxon>Candidatus Woeseibacteriota</taxon>
    </lineage>
</organism>